<keyword evidence="3" id="KW-1185">Reference proteome</keyword>
<evidence type="ECO:0000313" key="3">
    <source>
        <dbReference type="Proteomes" id="UP000245609"/>
    </source>
</evidence>
<dbReference type="InterPro" id="IPR013219">
    <property type="entry name" value="Ribosomal_mS33"/>
</dbReference>
<dbReference type="AlphaFoldDB" id="A0A2T9ZE71"/>
<dbReference type="Pfam" id="PF08293">
    <property type="entry name" value="MRP-S33"/>
    <property type="match status" value="1"/>
</dbReference>
<dbReference type="OrthoDB" id="6495301at2759"/>
<feature type="compositionally biased region" description="Basic and acidic residues" evidence="1">
    <location>
        <begin position="102"/>
        <end position="113"/>
    </location>
</feature>
<proteinExistence type="predicted"/>
<feature type="region of interest" description="Disordered" evidence="1">
    <location>
        <begin position="90"/>
        <end position="113"/>
    </location>
</feature>
<dbReference type="STRING" id="133381.A0A2T9ZE71"/>
<protein>
    <submittedName>
        <fullName evidence="2">Uncharacterized protein</fullName>
    </submittedName>
</protein>
<sequence>MASQAQLRLLELRKITAKIFKYPYPVTLTPSNRNGSRVLNKKPSGPKIANYYPSKEKFELTKFKNFRLLFKDSDFKPVDYIELERVARAENLRRRGKGAPPKSKEKKDKPNKK</sequence>
<reference evidence="2 3" key="1">
    <citation type="journal article" date="2018" name="MBio">
        <title>Comparative Genomics Reveals the Core Gene Toolbox for the Fungus-Insect Symbiosis.</title>
        <authorList>
            <person name="Wang Y."/>
            <person name="Stata M."/>
            <person name="Wang W."/>
            <person name="Stajich J.E."/>
            <person name="White M.M."/>
            <person name="Moncalvo J.M."/>
        </authorList>
    </citation>
    <scope>NUCLEOTIDE SEQUENCE [LARGE SCALE GENOMIC DNA]</scope>
    <source>
        <strain evidence="2 3">SC-DP-2</strain>
    </source>
</reference>
<evidence type="ECO:0000256" key="1">
    <source>
        <dbReference type="SAM" id="MobiDB-lite"/>
    </source>
</evidence>
<organism evidence="2 3">
    <name type="scientific">Smittium megazygosporum</name>
    <dbReference type="NCBI Taxonomy" id="133381"/>
    <lineage>
        <taxon>Eukaryota</taxon>
        <taxon>Fungi</taxon>
        <taxon>Fungi incertae sedis</taxon>
        <taxon>Zoopagomycota</taxon>
        <taxon>Kickxellomycotina</taxon>
        <taxon>Harpellomycetes</taxon>
        <taxon>Harpellales</taxon>
        <taxon>Legeriomycetaceae</taxon>
        <taxon>Smittium</taxon>
    </lineage>
</organism>
<dbReference type="EMBL" id="MBFS01000307">
    <property type="protein sequence ID" value="PVV02886.1"/>
    <property type="molecule type" value="Genomic_DNA"/>
</dbReference>
<dbReference type="Proteomes" id="UP000245609">
    <property type="component" value="Unassembled WGS sequence"/>
</dbReference>
<comment type="caution">
    <text evidence="2">The sequence shown here is derived from an EMBL/GenBank/DDBJ whole genome shotgun (WGS) entry which is preliminary data.</text>
</comment>
<gene>
    <name evidence="2" type="ORF">BB560_002648</name>
</gene>
<evidence type="ECO:0000313" key="2">
    <source>
        <dbReference type="EMBL" id="PVV02886.1"/>
    </source>
</evidence>
<name>A0A2T9ZE71_9FUNG</name>
<accession>A0A2T9ZE71</accession>